<evidence type="ECO:0000313" key="3">
    <source>
        <dbReference type="Proteomes" id="UP000198323"/>
    </source>
</evidence>
<dbReference type="PANTHER" id="PTHR46399">
    <property type="entry name" value="B30.2/SPRY DOMAIN-CONTAINING PROTEIN"/>
    <property type="match status" value="1"/>
</dbReference>
<dbReference type="GO" id="GO:0042383">
    <property type="term" value="C:sarcolemma"/>
    <property type="evidence" value="ECO:0007669"/>
    <property type="project" value="TreeGrafter"/>
</dbReference>
<dbReference type="GO" id="GO:0034704">
    <property type="term" value="C:calcium channel complex"/>
    <property type="evidence" value="ECO:0007669"/>
    <property type="project" value="TreeGrafter"/>
</dbReference>
<dbReference type="AlphaFoldDB" id="A0A226MVP1"/>
<dbReference type="PANTHER" id="PTHR46399:SF7">
    <property type="entry name" value="RYANODINE RECEPTOR 2"/>
    <property type="match status" value="1"/>
</dbReference>
<dbReference type="InterPro" id="IPR003032">
    <property type="entry name" value="Ryanodine_rcpt"/>
</dbReference>
<dbReference type="GO" id="GO:0005219">
    <property type="term" value="F:ryanodine-sensitive calcium-release channel activity"/>
    <property type="evidence" value="ECO:0007669"/>
    <property type="project" value="TreeGrafter"/>
</dbReference>
<dbReference type="GO" id="GO:0006941">
    <property type="term" value="P:striated muscle contraction"/>
    <property type="evidence" value="ECO:0007669"/>
    <property type="project" value="TreeGrafter"/>
</dbReference>
<evidence type="ECO:0000259" key="1">
    <source>
        <dbReference type="Pfam" id="PF02026"/>
    </source>
</evidence>
<dbReference type="Gene3D" id="1.10.490.160">
    <property type="match status" value="1"/>
</dbReference>
<dbReference type="Proteomes" id="UP000198323">
    <property type="component" value="Unassembled WGS sequence"/>
</dbReference>
<accession>A0A226MVP1</accession>
<organism evidence="2 3">
    <name type="scientific">Callipepla squamata</name>
    <name type="common">Scaled quail</name>
    <dbReference type="NCBI Taxonomy" id="9009"/>
    <lineage>
        <taxon>Eukaryota</taxon>
        <taxon>Metazoa</taxon>
        <taxon>Chordata</taxon>
        <taxon>Craniata</taxon>
        <taxon>Vertebrata</taxon>
        <taxon>Euteleostomi</taxon>
        <taxon>Archelosauria</taxon>
        <taxon>Archosauria</taxon>
        <taxon>Dinosauria</taxon>
        <taxon>Saurischia</taxon>
        <taxon>Theropoda</taxon>
        <taxon>Coelurosauria</taxon>
        <taxon>Aves</taxon>
        <taxon>Neognathae</taxon>
        <taxon>Galloanserae</taxon>
        <taxon>Galliformes</taxon>
        <taxon>Odontophoridae</taxon>
        <taxon>Callipepla</taxon>
    </lineage>
</organism>
<dbReference type="GO" id="GO:0005790">
    <property type="term" value="C:smooth endoplasmic reticulum"/>
    <property type="evidence" value="ECO:0007669"/>
    <property type="project" value="TreeGrafter"/>
</dbReference>
<gene>
    <name evidence="2" type="ORF">ASZ78_007395</name>
</gene>
<comment type="caution">
    <text evidence="2">The sequence shown here is derived from an EMBL/GenBank/DDBJ whole genome shotgun (WGS) entry which is preliminary data.</text>
</comment>
<feature type="domain" description="Ryanodine receptor Ryr" evidence="1">
    <location>
        <begin position="47"/>
        <end position="137"/>
    </location>
</feature>
<dbReference type="GO" id="GO:0033017">
    <property type="term" value="C:sarcoplasmic reticulum membrane"/>
    <property type="evidence" value="ECO:0007669"/>
    <property type="project" value="TreeGrafter"/>
</dbReference>
<dbReference type="STRING" id="9009.A0A226MVP1"/>
<dbReference type="GO" id="GO:0014808">
    <property type="term" value="P:release of sequestered calcium ion into cytosol by sarcoplasmic reticulum"/>
    <property type="evidence" value="ECO:0007669"/>
    <property type="project" value="TreeGrafter"/>
</dbReference>
<dbReference type="EMBL" id="MCFN01000408">
    <property type="protein sequence ID" value="OXB59190.1"/>
    <property type="molecule type" value="Genomic_DNA"/>
</dbReference>
<dbReference type="GO" id="GO:0030018">
    <property type="term" value="C:Z disc"/>
    <property type="evidence" value="ECO:0007669"/>
    <property type="project" value="TreeGrafter"/>
</dbReference>
<evidence type="ECO:0000313" key="2">
    <source>
        <dbReference type="EMBL" id="OXB59190.1"/>
    </source>
</evidence>
<proteinExistence type="predicted"/>
<feature type="domain" description="Ryanodine receptor Ryr" evidence="1">
    <location>
        <begin position="167"/>
        <end position="219"/>
    </location>
</feature>
<dbReference type="OrthoDB" id="300855at2759"/>
<dbReference type="InterPro" id="IPR015925">
    <property type="entry name" value="Ryanodine_IP3_receptor"/>
</dbReference>
<keyword evidence="3" id="KW-1185">Reference proteome</keyword>
<protein>
    <recommendedName>
        <fullName evidence="1">Ryanodine receptor Ryr domain-containing protein</fullName>
    </recommendedName>
</protein>
<dbReference type="Pfam" id="PF02026">
    <property type="entry name" value="RyR"/>
    <property type="match status" value="2"/>
</dbReference>
<reference evidence="2 3" key="1">
    <citation type="submission" date="2016-07" db="EMBL/GenBank/DDBJ databases">
        <title>Disparate Historic Effective Population Sizes Predicted by Modern Levels of Genome Diversity for the Scaled Quail (Callipepla squamata) and the Northern Bobwhite (Colinus virginianus): Inferences from First and Second Generation Draft Genome Assemblies for Sympatric New World Quail.</title>
        <authorList>
            <person name="Oldeschulte D.L."/>
            <person name="Halley Y.A."/>
            <person name="Bhattarai E.K."/>
            <person name="Brashear W.A."/>
            <person name="Hill J."/>
            <person name="Metz R.P."/>
            <person name="Johnson C.D."/>
            <person name="Rollins D."/>
            <person name="Peterson M.J."/>
            <person name="Bickhart D.M."/>
            <person name="Decker J.E."/>
            <person name="Seabury C.M."/>
        </authorList>
    </citation>
    <scope>NUCLEOTIDE SEQUENCE [LARGE SCALE GENOMIC DNA]</scope>
    <source>
        <strain evidence="2 3">Texas</strain>
        <tissue evidence="2">Leg muscle</tissue>
    </source>
</reference>
<sequence length="927" mass="106378">MKYEQELFKLALPCLSAVAGALPPDYMESNYVNMMEKQSSMDSDGNFNPQPVDTSNITIPEKLEYFINKYAEHSHDKWSMEKFANGWTYGETYSESAKVQPLMKQYKLLTEKEKEIYRWPIKESLKTMLAWGWRIERTREGDSMALYNRTRRISQTSQISVDAAHGYSPRAIDMSNVTLSRDVHAMAEMMAENYHNIWAKKKKMELEAKGNMVAAEAKESISHMNKKSSSLPKYSISLLVICQHTSRPLSSGGHASNKEKEMVTSLFCKLGVLVRHRISLFGNDATSIVNCLHILGQTLDARTVMKTGLESVKMALRAFLDNAAEDLEKTMENLKQGQFTHSRNQPKGVTQIINYTTVALLPVLSSLFEHIGQHQFGEDLILEDVQVSCYRILASLYALGTSKSIYVERQRSALGECLAAFSGAFPVAFLETHLNKHNIYSIYNTKNARDRAVLNLPTTVEEVCPNIPSLVKLMEEIVELAESGIRYTQMPHIMEVILPMLCSYMSHWWEHGPENNPDKAEVCCTALTSEHMNTLLGNILKIIYNNLGIDEGAWMKRLAVFSQPIISKAKPQLLKTHFLPLMDKLKKKAAVVVSDEEHLRAEGRGDMSEAELLILDEFTTLARDLYAFYPLLIRFVDYNRAKWLKEPNLEAEELFRMVAEVFIYWSKSHNFKREEQNFVVQNEINNMSFLISDTKSKMSKAAVSDQERKKMKRKGDRYSMQTSLIVAALKRLLPIGLNICAPGDQDLIALAKNRFSMKDTEDEVRDIIRSNLHLQGKLEDPAIRWQMALYKDLPNRTEDSSDPEKTVERVLDIANVLFHLEQVEHPQRSKKAVWHKLLSKQRKRAVVACFRMAPLYNLPRHRAVNLFLQGYDKSWIETEEHYFEDKLIEDLAKPGEEPQEEDETLKRVDPLHQLILLFSRTALTEKW</sequence>
<name>A0A226MVP1_CALSU</name>